<accession>A0A1V2UIA6</accession>
<organism evidence="1 2">
    <name type="scientific">Enterococcus mundtii</name>
    <dbReference type="NCBI Taxonomy" id="53346"/>
    <lineage>
        <taxon>Bacteria</taxon>
        <taxon>Bacillati</taxon>
        <taxon>Bacillota</taxon>
        <taxon>Bacilli</taxon>
        <taxon>Lactobacillales</taxon>
        <taxon>Enterococcaceae</taxon>
        <taxon>Enterococcus</taxon>
    </lineage>
</organism>
<dbReference type="OrthoDB" id="9793856at2"/>
<comment type="caution">
    <text evidence="1">The sequence shown here is derived from an EMBL/GenBank/DDBJ whole genome shotgun (WGS) entry which is preliminary data.</text>
</comment>
<dbReference type="PANTHER" id="PTHR38045:SF1">
    <property type="entry name" value="HEPARINASE II_III-LIKE PROTEIN"/>
    <property type="match status" value="1"/>
</dbReference>
<sequence length="557" mass="63988">MKKYFLKQLSEAKKEYLTNKVVPELPVSGYREFLMTGERLVFEKAYFARRKHATVLALSLLQKKEAEVVEGLEQVLWEICNEYSWSLPAHLPIEANHFRVDSPTWIDLFAAETGQMLAEIVKLFEKELSELLTFRIRSEIDRRLFVPFVTNTWPFESFENNWSAVVGGSIGMAALDIQEKGGKSQAEILRKVDRCMASYLRSFGMDGACEEGVSYWAYGFSYYIYFAEKYQQVYDDDRYLLGDKVKKIAAFPNDVMLAETEAIPFSDYHPADLPSGLLSFCQERFHVAIPEVVRINDLDFDHCYRFAPLLRNLLWSKRHIVNDQKEVLHYFEDVAWGVLQSSKENLVFAAKGGRNDESHNHIDIGHFVFGTREDLFLTALGAGEYTKDYFDEKTRYLFLVNSALGHSIPIVANSYQLPGAVAAEHTSFQSTRTGGVFKTELASTYPSQIGLRQMDRTIEVDRSKRQLVLSDAFTFEKENQLVIENFITTNPVEVIGKTVCITGEKEKCEMYFSKPVQLIKESYYDHYGQKNEATLIQATYQLLKEETIQIEIAIKSK</sequence>
<dbReference type="EMBL" id="MSTR01000008">
    <property type="protein sequence ID" value="ONN43028.1"/>
    <property type="molecule type" value="Genomic_DNA"/>
</dbReference>
<evidence type="ECO:0000313" key="1">
    <source>
        <dbReference type="EMBL" id="ONN43028.1"/>
    </source>
</evidence>
<name>A0A1V2UIA6_ENTMU</name>
<reference evidence="1 2" key="1">
    <citation type="submission" date="2016-12" db="EMBL/GenBank/DDBJ databases">
        <authorList>
            <person name="Song W.-J."/>
            <person name="Kurnit D.M."/>
        </authorList>
    </citation>
    <scope>NUCLEOTIDE SEQUENCE [LARGE SCALE GENOMIC DNA]</scope>
    <source>
        <strain evidence="1 2">CGB1038-1_S1</strain>
    </source>
</reference>
<dbReference type="SUPFAM" id="SSF48230">
    <property type="entry name" value="Chondroitin AC/alginate lyase"/>
    <property type="match status" value="1"/>
</dbReference>
<dbReference type="RefSeq" id="WP_077151667.1">
    <property type="nucleotide sequence ID" value="NZ_CABMMO010000008.1"/>
</dbReference>
<evidence type="ECO:0008006" key="3">
    <source>
        <dbReference type="Google" id="ProtNLM"/>
    </source>
</evidence>
<gene>
    <name evidence="1" type="ORF">BTN92_09725</name>
</gene>
<dbReference type="PANTHER" id="PTHR38045">
    <property type="entry name" value="CHROMOSOME 1, WHOLE GENOME SHOTGUN SEQUENCE"/>
    <property type="match status" value="1"/>
</dbReference>
<dbReference type="AlphaFoldDB" id="A0A1V2UIA6"/>
<dbReference type="STRING" id="53346.A5802_000545"/>
<dbReference type="Gene3D" id="1.50.10.100">
    <property type="entry name" value="Chondroitin AC/alginate lyase"/>
    <property type="match status" value="1"/>
</dbReference>
<proteinExistence type="predicted"/>
<dbReference type="Proteomes" id="UP000189299">
    <property type="component" value="Unassembled WGS sequence"/>
</dbReference>
<dbReference type="Gene3D" id="2.70.98.70">
    <property type="match status" value="1"/>
</dbReference>
<protein>
    <recommendedName>
        <fullName evidence="3">Heparinase</fullName>
    </recommendedName>
</protein>
<evidence type="ECO:0000313" key="2">
    <source>
        <dbReference type="Proteomes" id="UP000189299"/>
    </source>
</evidence>
<dbReference type="InterPro" id="IPR008929">
    <property type="entry name" value="Chondroitin_lyas"/>
</dbReference>